<evidence type="ECO:0000256" key="2">
    <source>
        <dbReference type="ARBA" id="ARBA00022801"/>
    </source>
</evidence>
<dbReference type="EMBL" id="CP141885">
    <property type="protein sequence ID" value="WRT67396.1"/>
    <property type="molecule type" value="Genomic_DNA"/>
</dbReference>
<gene>
    <name evidence="4" type="ORF">IL334_004367</name>
</gene>
<dbReference type="InterPro" id="IPR036397">
    <property type="entry name" value="RNaseH_sf"/>
</dbReference>
<dbReference type="PANTHER" id="PTHR13620:SF104">
    <property type="entry name" value="EXONUCLEASE 3'-5' DOMAIN-CONTAINING PROTEIN 2"/>
    <property type="match status" value="1"/>
</dbReference>
<dbReference type="InterPro" id="IPR012337">
    <property type="entry name" value="RNaseH-like_sf"/>
</dbReference>
<name>A0ABZ1D0I7_9TREE</name>
<evidence type="ECO:0000313" key="4">
    <source>
        <dbReference type="EMBL" id="WRT67396.1"/>
    </source>
</evidence>
<keyword evidence="1" id="KW-0540">Nuclease</keyword>
<proteinExistence type="predicted"/>
<reference evidence="4 5" key="1">
    <citation type="submission" date="2024-01" db="EMBL/GenBank/DDBJ databases">
        <title>Comparative genomics of Cryptococcus and Kwoniella reveals pathogenesis evolution and contrasting modes of karyotype evolution via chromosome fusion or intercentromeric recombination.</title>
        <authorList>
            <person name="Coelho M.A."/>
            <person name="David-Palma M."/>
            <person name="Shea T."/>
            <person name="Bowers K."/>
            <person name="McGinley-Smith S."/>
            <person name="Mohammad A.W."/>
            <person name="Gnirke A."/>
            <person name="Yurkov A.M."/>
            <person name="Nowrousian M."/>
            <person name="Sun S."/>
            <person name="Cuomo C.A."/>
            <person name="Heitman J."/>
        </authorList>
    </citation>
    <scope>NUCLEOTIDE SEQUENCE [LARGE SCALE GENOMIC DNA]</scope>
    <source>
        <strain evidence="4">CBS 11374</strain>
    </source>
</reference>
<dbReference type="InterPro" id="IPR002562">
    <property type="entry name" value="3'-5'_exonuclease_dom"/>
</dbReference>
<evidence type="ECO:0000313" key="5">
    <source>
        <dbReference type="Proteomes" id="UP001329825"/>
    </source>
</evidence>
<accession>A0ABZ1D0I7</accession>
<evidence type="ECO:0000256" key="1">
    <source>
        <dbReference type="ARBA" id="ARBA00022722"/>
    </source>
</evidence>
<protein>
    <recommendedName>
        <fullName evidence="3">3'-5' exonuclease domain-containing protein</fullName>
    </recommendedName>
</protein>
<dbReference type="RefSeq" id="XP_062792136.1">
    <property type="nucleotide sequence ID" value="XM_062936085.1"/>
</dbReference>
<sequence length="357" mass="40973">MFRCIPTKTGFAQERCLALTRLVEAYFNFPNLRRRPSQFAPPVNAIPVFDYSRCEPKPELVYTRTEEEANIQLTRLVGPVLGFDVEYVQLPDYCDQHPALLQFCDEHLIVLVQLPIFQDRNTPIPSKAIEILCDKSIYKTGANIYSDIIRLVNMYHGQFRPPRMLSNHLPVCSVMDDTPVEEGDRIMIEEAKRPRAHVPVCLLELACLAANYYNPFSSWRGLQISLKALCARHIGKRLRKGGNCHQGQWTDSLTKKQKNYAANDVYASFLIYSELKKVSMQKGCPFDLHKASKELPFCYTMPKEDGCLSRSPTSSHRICDRNLPIEILRDELNLNKMLRGENSSTWLFRGSVCFTLM</sequence>
<evidence type="ECO:0000259" key="3">
    <source>
        <dbReference type="Pfam" id="PF01612"/>
    </source>
</evidence>
<dbReference type="Proteomes" id="UP001329825">
    <property type="component" value="Chromosome 5"/>
</dbReference>
<organism evidence="4 5">
    <name type="scientific">Kwoniella shivajii</name>
    <dbReference type="NCBI Taxonomy" id="564305"/>
    <lineage>
        <taxon>Eukaryota</taxon>
        <taxon>Fungi</taxon>
        <taxon>Dikarya</taxon>
        <taxon>Basidiomycota</taxon>
        <taxon>Agaricomycotina</taxon>
        <taxon>Tremellomycetes</taxon>
        <taxon>Tremellales</taxon>
        <taxon>Cryptococcaceae</taxon>
        <taxon>Kwoniella</taxon>
    </lineage>
</organism>
<dbReference type="SUPFAM" id="SSF53098">
    <property type="entry name" value="Ribonuclease H-like"/>
    <property type="match status" value="1"/>
</dbReference>
<dbReference type="GeneID" id="87956498"/>
<keyword evidence="2" id="KW-0378">Hydrolase</keyword>
<dbReference type="InterPro" id="IPR051132">
    <property type="entry name" value="3-5_Exonuclease_domain"/>
</dbReference>
<keyword evidence="5" id="KW-1185">Reference proteome</keyword>
<feature type="domain" description="3'-5' exonuclease" evidence="3">
    <location>
        <begin position="223"/>
        <end position="277"/>
    </location>
</feature>
<dbReference type="Pfam" id="PF01612">
    <property type="entry name" value="DNA_pol_A_exo1"/>
    <property type="match status" value="1"/>
</dbReference>
<dbReference type="Gene3D" id="3.30.420.10">
    <property type="entry name" value="Ribonuclease H-like superfamily/Ribonuclease H"/>
    <property type="match status" value="1"/>
</dbReference>
<dbReference type="PANTHER" id="PTHR13620">
    <property type="entry name" value="3-5 EXONUCLEASE"/>
    <property type="match status" value="1"/>
</dbReference>